<evidence type="ECO:0000313" key="10">
    <source>
        <dbReference type="EMBL" id="AAK98709.1"/>
    </source>
</evidence>
<dbReference type="GO" id="GO:0030117">
    <property type="term" value="C:membrane coat"/>
    <property type="evidence" value="ECO:0007669"/>
    <property type="project" value="InterPro"/>
</dbReference>
<dbReference type="InterPro" id="IPR008153">
    <property type="entry name" value="GAE_dom"/>
</dbReference>
<comment type="subcellular location">
    <subcellularLocation>
        <location evidence="1">Cytoplasmic vesicle membrane</location>
    </subcellularLocation>
    <subcellularLocation>
        <location evidence="2">Golgi apparatus</location>
    </subcellularLocation>
</comment>
<dbReference type="Gene3D" id="1.25.10.10">
    <property type="entry name" value="Leucine-rich Repeat Variant"/>
    <property type="match status" value="1"/>
</dbReference>
<dbReference type="Pfam" id="PF02883">
    <property type="entry name" value="Alpha_adaptinC2"/>
    <property type="match status" value="1"/>
</dbReference>
<comment type="similarity">
    <text evidence="3">Belongs to the adaptor complexes large subunit family.</text>
</comment>
<dbReference type="EMBL" id="AC069158">
    <property type="protein sequence ID" value="AAK98709.1"/>
    <property type="molecule type" value="Genomic_DNA"/>
</dbReference>
<dbReference type="PROSITE" id="PS50180">
    <property type="entry name" value="GAE"/>
    <property type="match status" value="1"/>
</dbReference>
<dbReference type="PANTHER" id="PTHR22780">
    <property type="entry name" value="ADAPTIN, ALPHA/GAMMA/EPSILON"/>
    <property type="match status" value="1"/>
</dbReference>
<dbReference type="InterPro" id="IPR036047">
    <property type="entry name" value="F-box-like_dom_sf"/>
</dbReference>
<dbReference type="InterPro" id="IPR016024">
    <property type="entry name" value="ARM-type_fold"/>
</dbReference>
<keyword evidence="5" id="KW-0653">Protein transport</keyword>
<dbReference type="InterPro" id="IPR011989">
    <property type="entry name" value="ARM-like"/>
</dbReference>
<dbReference type="GO" id="GO:0005794">
    <property type="term" value="C:Golgi apparatus"/>
    <property type="evidence" value="ECO:0007669"/>
    <property type="project" value="UniProtKB-SubCell"/>
</dbReference>
<feature type="domain" description="GAE" evidence="9">
    <location>
        <begin position="801"/>
        <end position="918"/>
    </location>
</feature>
<evidence type="ECO:0000256" key="7">
    <source>
        <dbReference type="ARBA" id="ARBA00023136"/>
    </source>
</evidence>
<name>Q948F4_ORYSA</name>
<dbReference type="Pfam" id="PF01602">
    <property type="entry name" value="Adaptin_N"/>
    <property type="match status" value="1"/>
</dbReference>
<evidence type="ECO:0000259" key="9">
    <source>
        <dbReference type="PROSITE" id="PS50180"/>
    </source>
</evidence>
<keyword evidence="4" id="KW-0813">Transport</keyword>
<dbReference type="GO" id="GO:0006886">
    <property type="term" value="P:intracellular protein transport"/>
    <property type="evidence" value="ECO:0007669"/>
    <property type="project" value="InterPro"/>
</dbReference>
<dbReference type="GO" id="GO:0030659">
    <property type="term" value="C:cytoplasmic vesicle membrane"/>
    <property type="evidence" value="ECO:0007669"/>
    <property type="project" value="UniProtKB-SubCell"/>
</dbReference>
<keyword evidence="8" id="KW-0968">Cytoplasmic vesicle</keyword>
<protein>
    <submittedName>
        <fullName evidence="10">Putative gamma-adaptin 1</fullName>
    </submittedName>
</protein>
<evidence type="ECO:0000256" key="4">
    <source>
        <dbReference type="ARBA" id="ARBA00022448"/>
    </source>
</evidence>
<dbReference type="InterPro" id="IPR013041">
    <property type="entry name" value="Clathrin_app_Ig-like_sf"/>
</dbReference>
<dbReference type="SUPFAM" id="SSF49348">
    <property type="entry name" value="Clathrin adaptor appendage domain"/>
    <property type="match status" value="1"/>
</dbReference>
<keyword evidence="6" id="KW-0333">Golgi apparatus</keyword>
<dbReference type="InterPro" id="IPR002553">
    <property type="entry name" value="Clathrin/coatomer_adapt-like_N"/>
</dbReference>
<proteinExistence type="inferred from homology"/>
<evidence type="ECO:0000256" key="6">
    <source>
        <dbReference type="ARBA" id="ARBA00023034"/>
    </source>
</evidence>
<dbReference type="SUPFAM" id="SSF81383">
    <property type="entry name" value="F-box domain"/>
    <property type="match status" value="1"/>
</dbReference>
<evidence type="ECO:0000256" key="1">
    <source>
        <dbReference type="ARBA" id="ARBA00004156"/>
    </source>
</evidence>
<dbReference type="SUPFAM" id="SSF48371">
    <property type="entry name" value="ARM repeat"/>
    <property type="match status" value="1"/>
</dbReference>
<evidence type="ECO:0000256" key="2">
    <source>
        <dbReference type="ARBA" id="ARBA00004555"/>
    </source>
</evidence>
<dbReference type="GO" id="GO:0016192">
    <property type="term" value="P:vesicle-mediated transport"/>
    <property type="evidence" value="ECO:0007669"/>
    <property type="project" value="InterPro"/>
</dbReference>
<dbReference type="InterPro" id="IPR008152">
    <property type="entry name" value="Clathrin_a/b/g-adaptin_app_Ig"/>
</dbReference>
<accession>Q948F4</accession>
<evidence type="ECO:0000256" key="5">
    <source>
        <dbReference type="ARBA" id="ARBA00022927"/>
    </source>
</evidence>
<dbReference type="Gene3D" id="2.60.40.1230">
    <property type="match status" value="1"/>
</dbReference>
<dbReference type="InterPro" id="IPR050840">
    <property type="entry name" value="Adaptor_Complx_Large_Subunit"/>
</dbReference>
<evidence type="ECO:0000256" key="8">
    <source>
        <dbReference type="ARBA" id="ARBA00023329"/>
    </source>
</evidence>
<reference evidence="10" key="1">
    <citation type="submission" date="2001-09" db="EMBL/GenBank/DDBJ databases">
        <title>Genomic Sequence for Oryza sativa, Nipponbare strain, clone OSJNBa0049O12, from chromosome 2, complete sequence.</title>
        <authorList>
            <person name="Spiegel L."/>
            <person name="Nascimento L."/>
            <person name="de la Bastide M."/>
            <person name="Kirchoff K."/>
            <person name="Preston R."/>
            <person name="King L."/>
            <person name="Vil M.D."/>
            <person name="Baker J."/>
            <person name="Zutavern T."/>
            <person name="Santos L."/>
            <person name="Miller B."/>
            <person name="Kuit K."/>
            <person name="Cunnius D.M."/>
            <person name="Balija V."/>
            <person name="Shah R."/>
            <person name="Bahret A."/>
            <person name="Bell M."/>
            <person name="Yang C."/>
            <person name="Palmer L."/>
            <person name="O'Shaughnessy A."/>
            <person name="Dedhia N."/>
            <person name="McCombie W.R."/>
        </authorList>
    </citation>
    <scope>NUCLEOTIDE SEQUENCE</scope>
    <source>
        <strain evidence="10">Nipponbare</strain>
    </source>
</reference>
<gene>
    <name evidence="10" type="primary">OSJNBa0049O12.21</name>
</gene>
<evidence type="ECO:0000256" key="3">
    <source>
        <dbReference type="ARBA" id="ARBA00006613"/>
    </source>
</evidence>
<dbReference type="FunFam" id="1.25.10.10:FF:000030">
    <property type="entry name" value="AP-1 complex subunit gamma"/>
    <property type="match status" value="1"/>
</dbReference>
<keyword evidence="7" id="KW-0472">Membrane</keyword>
<dbReference type="SMART" id="SM00809">
    <property type="entry name" value="Alpha_adaptinC2"/>
    <property type="match status" value="1"/>
</dbReference>
<sequence>MDTVEKIVEDFASDIAMGPFSSGTRLRDMIRAIRACKTAAEERAVVRRECAEIREAIGENQQEIRHRNMAKLMFIHMLGYPTHFGQMECLKLIAAAGYPEKRIGYLGLMLLLDERQEVLMLVTNSLKQDLNHSNQFIVGLALCALGNICSAEMARDLSPEVERLMRSRDVNTKKKAALCAIRIVRKVPDLAENFMGLASSLLKEKHHGILISAVQLCTELCKASKDALEYLRKNCVEGLVRILRDVSNSSYAPEYDVAGISDPFLHIRVLKLMRILGQGDADCSEYMNDILAQVATKNESNKNAANAILYECVQTIMGIEATSGLRVLAINILGRFLSNRDNNIRYVALNMLMRAITVDTQAVQRHRTTILECVKDADASIRKRALELVFLLVNDTNVKPLTKELVDYLDSADPDFKEDLTAKICSIVEKFSQEKLWYLDQMFKVLSLAGNHVKDDVWHALVVVISNASELQGYSVRLLYMALQAFVDQGSLVRVAVWCIGEYGEMLVNNVGMLQGEEPITIIIAIFFSAIIYLAVLGSWFCTYFGHLVEDNWRIKQIVSQNKKNIVLELQQRSIEFSSIIQRHQSIRPSLLERMPALDEASYLLRRASATQATLAADKPTPAVTPGGLKLPNGVAKPATSPLVDLLDLSSDDVPAITTASTTTAPNDFLQDLLGIGGISSSPAAAPSSASTDILIDLLSIGSSPSQNGPPAADSTPAQAITELFKINVPDTKPVSTISQVGAIVPEATDVLSSLSSSTSVSAFAKMSDTSIAGTKSAPAVPQDMDLLDGLPSNTSVSGPVNHSSITAFQSATLKINFNFKKQPEKPHETTVHATFTNLTSSSYTDFVFQAAVPKFIQLRLDPASGNIVPASGNGSVTQGFSVTNNQHGQKPLAMRIRMSYKVNGEDRLEQGQENFLDAVLNLTHAAVRDEILRLVFVSETALRLYCRRGRRKHTHDTLRASVAMVVDDGEQRACAAAAGDGDGGGDDHLSGLPDDVLLDILEKVVMDGDAHAAARTCILSRWWRHLPWHDITTVSLDVDDFIPDKENACRPVLQVHHRRATDNLAAALASFLAAPPSKRAIDKLHLKLVLTTDDDRVHRVGALVGDAFDTGRVKAGAVELEILAESACAFVDDDDEEQKRLMLGNGRRFTRLRRACPGAFRSLARLTVHNLWFDGGDTAATITHLLHGCPALEYLDMFYCGFVPFSVMTIDAPPESRLATLVFDQCHAAGVELVNAPKLLRVARRRAGGLVRRNTVAQSKLIPENPGQLERLCIKSFGTKTDNHVCSAEWRKRWPSPPARQPSPGFKHHHLAELRIRHAFGVAVDLPFARMAMEVAVNLELLAMGVESLECDG</sequence>
<organism evidence="10">
    <name type="scientific">Oryza sativa</name>
    <name type="common">Rice</name>
    <dbReference type="NCBI Taxonomy" id="4530"/>
    <lineage>
        <taxon>Eukaryota</taxon>
        <taxon>Viridiplantae</taxon>
        <taxon>Streptophyta</taxon>
        <taxon>Embryophyta</taxon>
        <taxon>Tracheophyta</taxon>
        <taxon>Spermatophyta</taxon>
        <taxon>Magnoliopsida</taxon>
        <taxon>Liliopsida</taxon>
        <taxon>Poales</taxon>
        <taxon>Poaceae</taxon>
        <taxon>BOP clade</taxon>
        <taxon>Oryzoideae</taxon>
        <taxon>Oryzeae</taxon>
        <taxon>Oryzinae</taxon>
        <taxon>Oryza</taxon>
    </lineage>
</organism>